<feature type="transmembrane region" description="Helical" evidence="10">
    <location>
        <begin position="97"/>
        <end position="116"/>
    </location>
</feature>
<feature type="transmembrane region" description="Helical" evidence="10">
    <location>
        <begin position="293"/>
        <end position="317"/>
    </location>
</feature>
<keyword evidence="7" id="KW-0406">Ion transport</keyword>
<evidence type="ECO:0000313" key="15">
    <source>
        <dbReference type="Proteomes" id="UP000242715"/>
    </source>
</evidence>
<feature type="transmembrane region" description="Helical" evidence="10">
    <location>
        <begin position="337"/>
        <end position="358"/>
    </location>
</feature>
<keyword evidence="6 10" id="KW-1133">Transmembrane helix</keyword>
<evidence type="ECO:0008006" key="16">
    <source>
        <dbReference type="Google" id="ProtNLM"/>
    </source>
</evidence>
<evidence type="ECO:0000256" key="1">
    <source>
        <dbReference type="ARBA" id="ARBA00004141"/>
    </source>
</evidence>
<feature type="transmembrane region" description="Helical" evidence="10">
    <location>
        <begin position="145"/>
        <end position="164"/>
    </location>
</feature>
<reference evidence="15" key="1">
    <citation type="journal article" date="2017" name="Front. Plant Sci.">
        <title>Climate Clever Clovers: New Paradigm to Reduce the Environmental Footprint of Ruminants by Breeding Low Methanogenic Forages Utilizing Haplotype Variation.</title>
        <authorList>
            <person name="Kaur P."/>
            <person name="Appels R."/>
            <person name="Bayer P.E."/>
            <person name="Keeble-Gagnere G."/>
            <person name="Wang J."/>
            <person name="Hirakawa H."/>
            <person name="Shirasawa K."/>
            <person name="Vercoe P."/>
            <person name="Stefanova K."/>
            <person name="Durmic Z."/>
            <person name="Nichols P."/>
            <person name="Revell C."/>
            <person name="Isobe S.N."/>
            <person name="Edwards D."/>
            <person name="Erskine W."/>
        </authorList>
    </citation>
    <scope>NUCLEOTIDE SEQUENCE [LARGE SCALE GENOMIC DNA]</scope>
    <source>
        <strain evidence="15">cv. Daliak</strain>
    </source>
</reference>
<dbReference type="GO" id="GO:0005227">
    <property type="term" value="F:calcium-activated cation channel activity"/>
    <property type="evidence" value="ECO:0007669"/>
    <property type="project" value="InterPro"/>
</dbReference>
<evidence type="ECO:0000256" key="7">
    <source>
        <dbReference type="ARBA" id="ARBA00023065"/>
    </source>
</evidence>
<feature type="domain" description="CSC1/OSCA1-like 7TM region" evidence="11">
    <location>
        <begin position="292"/>
        <end position="374"/>
    </location>
</feature>
<name>A0A2Z6NLS1_TRISU</name>
<dbReference type="InterPro" id="IPR045122">
    <property type="entry name" value="Csc1-like"/>
</dbReference>
<dbReference type="Pfam" id="PF13967">
    <property type="entry name" value="RSN1_TM"/>
    <property type="match status" value="1"/>
</dbReference>
<evidence type="ECO:0000313" key="14">
    <source>
        <dbReference type="EMBL" id="GAU37490.1"/>
    </source>
</evidence>
<accession>A0A2Z6NLS1</accession>
<organism evidence="14 15">
    <name type="scientific">Trifolium subterraneum</name>
    <name type="common">Subterranean clover</name>
    <dbReference type="NCBI Taxonomy" id="3900"/>
    <lineage>
        <taxon>Eukaryota</taxon>
        <taxon>Viridiplantae</taxon>
        <taxon>Streptophyta</taxon>
        <taxon>Embryophyta</taxon>
        <taxon>Tracheophyta</taxon>
        <taxon>Spermatophyta</taxon>
        <taxon>Magnoliopsida</taxon>
        <taxon>eudicotyledons</taxon>
        <taxon>Gunneridae</taxon>
        <taxon>Pentapetalae</taxon>
        <taxon>rosids</taxon>
        <taxon>fabids</taxon>
        <taxon>Fabales</taxon>
        <taxon>Fabaceae</taxon>
        <taxon>Papilionoideae</taxon>
        <taxon>50 kb inversion clade</taxon>
        <taxon>NPAAA clade</taxon>
        <taxon>Hologalegina</taxon>
        <taxon>IRL clade</taxon>
        <taxon>Trifolieae</taxon>
        <taxon>Trifolium</taxon>
    </lineage>
</organism>
<dbReference type="AlphaFoldDB" id="A0A2Z6NLS1"/>
<gene>
    <name evidence="14" type="ORF">TSUD_275420</name>
</gene>
<keyword evidence="9" id="KW-0407">Ion channel</keyword>
<dbReference type="InterPro" id="IPR027815">
    <property type="entry name" value="CSC1/OSCA1-like_cyt"/>
</dbReference>
<feature type="domain" description="CSC1/OSCA1-like cytosolic" evidence="13">
    <location>
        <begin position="187"/>
        <end position="236"/>
    </location>
</feature>
<dbReference type="PANTHER" id="PTHR13018">
    <property type="entry name" value="PROBABLE MEMBRANE PROTEIN DUF221-RELATED"/>
    <property type="match status" value="1"/>
</dbReference>
<sequence>MILSALLTSVAINLGLCLLFFTLYSILRKQPGNITVYVPRLVADGKVEEGRQFNLERLLPTAGWVKKAWEPTEEEFLSNSGLDAFVFMRMFVFSLKVFTFGGIIGMFVLVPINYLGSQLTDDSDFQHKSLDSFSISNVNNGSNRLWIHFSAAYIFTGVVCYLLYYEYRYISSKRIACFYSSDPQPHHFTVLVRGIPIPPGSTCAAAVERFFTEYHPSTYLSHSVVRRNNKLHNLIEVPAAFVSFKTRFGAAIALHIQEGVDPTQWITEEAPEPHDVYWPFFTVSFLKRWISKLGVFVAYTSLTILFLIPVGIVQGLTHLDQLETLFPFLKGILRLSVVSQVITGYLPSLILQLFLSFVPPTMIMLSSLQGYISWRSALYRVNIFLEPKGIPRVLAEAHAVMRRPVAEQLAITTAPSGIAERVTTAPAEFLKVYVPKFETGGEFWPTVHTSTIFSLILMHVIAIGIFGLKNLPLAAGLTLPLPILTLLFNEYCQKRFLPIFKHFPAEVPSSASKSSCCLSLQS</sequence>
<feature type="transmembrane region" description="Helical" evidence="10">
    <location>
        <begin position="446"/>
        <end position="467"/>
    </location>
</feature>
<feature type="domain" description="CSC1/OSCA1-like N-terminal transmembrane" evidence="12">
    <location>
        <begin position="5"/>
        <end position="166"/>
    </location>
</feature>
<evidence type="ECO:0000256" key="8">
    <source>
        <dbReference type="ARBA" id="ARBA00023136"/>
    </source>
</evidence>
<evidence type="ECO:0000259" key="11">
    <source>
        <dbReference type="Pfam" id="PF02714"/>
    </source>
</evidence>
<dbReference type="InterPro" id="IPR003864">
    <property type="entry name" value="CSC1/OSCA1-like_7TM"/>
</dbReference>
<evidence type="ECO:0000256" key="6">
    <source>
        <dbReference type="ARBA" id="ARBA00022989"/>
    </source>
</evidence>
<dbReference type="InterPro" id="IPR032880">
    <property type="entry name" value="CSC1/OSCA1-like_N"/>
</dbReference>
<keyword evidence="4 10" id="KW-0812">Transmembrane</keyword>
<keyword evidence="5" id="KW-0106">Calcium</keyword>
<evidence type="ECO:0000256" key="3">
    <source>
        <dbReference type="ARBA" id="ARBA00022448"/>
    </source>
</evidence>
<feature type="transmembrane region" description="Helical" evidence="10">
    <location>
        <begin position="6"/>
        <end position="27"/>
    </location>
</feature>
<proteinExistence type="inferred from homology"/>
<feature type="domain" description="CSC1/OSCA1-like cytosolic" evidence="13">
    <location>
        <begin position="237"/>
        <end position="279"/>
    </location>
</feature>
<dbReference type="Pfam" id="PF14703">
    <property type="entry name" value="PHM7_cyt"/>
    <property type="match status" value="2"/>
</dbReference>
<dbReference type="OrthoDB" id="1689567at2759"/>
<evidence type="ECO:0000256" key="5">
    <source>
        <dbReference type="ARBA" id="ARBA00022837"/>
    </source>
</evidence>
<dbReference type="GO" id="GO:0005886">
    <property type="term" value="C:plasma membrane"/>
    <property type="evidence" value="ECO:0007669"/>
    <property type="project" value="TreeGrafter"/>
</dbReference>
<evidence type="ECO:0000256" key="2">
    <source>
        <dbReference type="ARBA" id="ARBA00007779"/>
    </source>
</evidence>
<comment type="subcellular location">
    <subcellularLocation>
        <location evidence="1">Membrane</location>
        <topology evidence="1">Multi-pass membrane protein</topology>
    </subcellularLocation>
</comment>
<feature type="transmembrane region" description="Helical" evidence="10">
    <location>
        <begin position="473"/>
        <end position="492"/>
    </location>
</feature>
<evidence type="ECO:0000259" key="12">
    <source>
        <dbReference type="Pfam" id="PF13967"/>
    </source>
</evidence>
<keyword evidence="3" id="KW-0813">Transport</keyword>
<keyword evidence="15" id="KW-1185">Reference proteome</keyword>
<evidence type="ECO:0000259" key="13">
    <source>
        <dbReference type="Pfam" id="PF14703"/>
    </source>
</evidence>
<comment type="similarity">
    <text evidence="2">Belongs to the CSC1 (TC 1.A.17) family.</text>
</comment>
<keyword evidence="8 10" id="KW-0472">Membrane</keyword>
<evidence type="ECO:0000256" key="9">
    <source>
        <dbReference type="ARBA" id="ARBA00023303"/>
    </source>
</evidence>
<dbReference type="Pfam" id="PF02714">
    <property type="entry name" value="RSN1_7TM"/>
    <property type="match status" value="1"/>
</dbReference>
<dbReference type="Proteomes" id="UP000242715">
    <property type="component" value="Unassembled WGS sequence"/>
</dbReference>
<evidence type="ECO:0000256" key="10">
    <source>
        <dbReference type="SAM" id="Phobius"/>
    </source>
</evidence>
<evidence type="ECO:0000256" key="4">
    <source>
        <dbReference type="ARBA" id="ARBA00022692"/>
    </source>
</evidence>
<protein>
    <recommendedName>
        <fullName evidence="16">CSC1/OSCA1-like 7TM region domain-containing protein</fullName>
    </recommendedName>
</protein>
<dbReference type="EMBL" id="DF973673">
    <property type="protein sequence ID" value="GAU37490.1"/>
    <property type="molecule type" value="Genomic_DNA"/>
</dbReference>
<dbReference type="PANTHER" id="PTHR13018:SF109">
    <property type="entry name" value="CSC1-LIKE PROTEIN HYP1"/>
    <property type="match status" value="1"/>
</dbReference>